<reference evidence="2" key="1">
    <citation type="submission" date="2017-06" db="EMBL/GenBank/DDBJ databases">
        <title>Genome analysis of Fimbriiglobus ruber SP5, the first member of the order Planctomycetales with confirmed chitinolytic capability.</title>
        <authorList>
            <person name="Ravin N.V."/>
            <person name="Rakitin A.L."/>
            <person name="Ivanova A.A."/>
            <person name="Beletsky A.V."/>
            <person name="Kulichevskaya I.S."/>
            <person name="Mardanov A.V."/>
            <person name="Dedysh S.N."/>
        </authorList>
    </citation>
    <scope>NUCLEOTIDE SEQUENCE [LARGE SCALE GENOMIC DNA]</scope>
    <source>
        <strain evidence="2">SP5</strain>
    </source>
</reference>
<evidence type="ECO:0000313" key="2">
    <source>
        <dbReference type="Proteomes" id="UP000214646"/>
    </source>
</evidence>
<dbReference type="EMBL" id="NIDE01000014">
    <property type="protein sequence ID" value="OWK38068.1"/>
    <property type="molecule type" value="Genomic_DNA"/>
</dbReference>
<sequence>MSGHGSNPTLQQQSTAGHDLFRGFKFSDVTPLLSAGGQ</sequence>
<evidence type="ECO:0000313" key="1">
    <source>
        <dbReference type="EMBL" id="OWK38068.1"/>
    </source>
</evidence>
<dbReference type="AlphaFoldDB" id="A0A225DHQ4"/>
<proteinExistence type="predicted"/>
<name>A0A225DHQ4_9BACT</name>
<comment type="caution">
    <text evidence="1">The sequence shown here is derived from an EMBL/GenBank/DDBJ whole genome shotgun (WGS) entry which is preliminary data.</text>
</comment>
<protein>
    <submittedName>
        <fullName evidence="1">Uncharacterized protein</fullName>
    </submittedName>
</protein>
<dbReference type="Proteomes" id="UP000214646">
    <property type="component" value="Unassembled WGS sequence"/>
</dbReference>
<gene>
    <name evidence="1" type="ORF">FRUB_07188</name>
</gene>
<keyword evidence="2" id="KW-1185">Reference proteome</keyword>
<accession>A0A225DHQ4</accession>
<organism evidence="1 2">
    <name type="scientific">Fimbriiglobus ruber</name>
    <dbReference type="NCBI Taxonomy" id="1908690"/>
    <lineage>
        <taxon>Bacteria</taxon>
        <taxon>Pseudomonadati</taxon>
        <taxon>Planctomycetota</taxon>
        <taxon>Planctomycetia</taxon>
        <taxon>Gemmatales</taxon>
        <taxon>Gemmataceae</taxon>
        <taxon>Fimbriiglobus</taxon>
    </lineage>
</organism>